<dbReference type="Gene3D" id="3.50.50.60">
    <property type="entry name" value="FAD/NAD(P)-binding domain"/>
    <property type="match status" value="1"/>
</dbReference>
<protein>
    <submittedName>
        <fullName evidence="3">FAD dependent oxidoreductase</fullName>
    </submittedName>
</protein>
<dbReference type="InterPro" id="IPR006076">
    <property type="entry name" value="FAD-dep_OxRdtase"/>
</dbReference>
<dbReference type="PANTHER" id="PTHR13847">
    <property type="entry name" value="SARCOSINE DEHYDROGENASE-RELATED"/>
    <property type="match status" value="1"/>
</dbReference>
<feature type="region of interest" description="Disordered" evidence="1">
    <location>
        <begin position="21"/>
        <end position="45"/>
    </location>
</feature>
<dbReference type="InterPro" id="IPR036188">
    <property type="entry name" value="FAD/NAD-bd_sf"/>
</dbReference>
<dbReference type="STRING" id="436010.A0A166IDR1"/>
<dbReference type="AlphaFoldDB" id="A0A166IDR1"/>
<evidence type="ECO:0000259" key="2">
    <source>
        <dbReference type="Pfam" id="PF01266"/>
    </source>
</evidence>
<organism evidence="3 4">
    <name type="scientific">Athelia psychrophila</name>
    <dbReference type="NCBI Taxonomy" id="1759441"/>
    <lineage>
        <taxon>Eukaryota</taxon>
        <taxon>Fungi</taxon>
        <taxon>Dikarya</taxon>
        <taxon>Basidiomycota</taxon>
        <taxon>Agaricomycotina</taxon>
        <taxon>Agaricomycetes</taxon>
        <taxon>Agaricomycetidae</taxon>
        <taxon>Atheliales</taxon>
        <taxon>Atheliaceae</taxon>
        <taxon>Athelia</taxon>
    </lineage>
</organism>
<dbReference type="GO" id="GO:0005737">
    <property type="term" value="C:cytoplasm"/>
    <property type="evidence" value="ECO:0007669"/>
    <property type="project" value="TreeGrafter"/>
</dbReference>
<gene>
    <name evidence="3" type="ORF">FIBSPDRAFT_955177</name>
</gene>
<evidence type="ECO:0000313" key="3">
    <source>
        <dbReference type="EMBL" id="KZP19705.1"/>
    </source>
</evidence>
<dbReference type="PANTHER" id="PTHR13847:SF260">
    <property type="entry name" value="FAD DEPENDENT OXIDOREDUCTASE DOMAIN-CONTAINING PROTEIN"/>
    <property type="match status" value="1"/>
</dbReference>
<reference evidence="3 4" key="1">
    <citation type="journal article" date="2016" name="Mol. Biol. Evol.">
        <title>Comparative Genomics of Early-Diverging Mushroom-Forming Fungi Provides Insights into the Origins of Lignocellulose Decay Capabilities.</title>
        <authorList>
            <person name="Nagy L.G."/>
            <person name="Riley R."/>
            <person name="Tritt A."/>
            <person name="Adam C."/>
            <person name="Daum C."/>
            <person name="Floudas D."/>
            <person name="Sun H."/>
            <person name="Yadav J.S."/>
            <person name="Pangilinan J."/>
            <person name="Larsson K.H."/>
            <person name="Matsuura K."/>
            <person name="Barry K."/>
            <person name="Labutti K."/>
            <person name="Kuo R."/>
            <person name="Ohm R.A."/>
            <person name="Bhattacharya S.S."/>
            <person name="Shirouzu T."/>
            <person name="Yoshinaga Y."/>
            <person name="Martin F.M."/>
            <person name="Grigoriev I.V."/>
            <person name="Hibbett D.S."/>
        </authorList>
    </citation>
    <scope>NUCLEOTIDE SEQUENCE [LARGE SCALE GENOMIC DNA]</scope>
    <source>
        <strain evidence="3 4">CBS 109695</strain>
    </source>
</reference>
<dbReference type="Pfam" id="PF01266">
    <property type="entry name" value="DAO"/>
    <property type="match status" value="1"/>
</dbReference>
<keyword evidence="4" id="KW-1185">Reference proteome</keyword>
<name>A0A166IDR1_9AGAM</name>
<dbReference type="EMBL" id="KV417561">
    <property type="protein sequence ID" value="KZP19705.1"/>
    <property type="molecule type" value="Genomic_DNA"/>
</dbReference>
<dbReference type="Proteomes" id="UP000076532">
    <property type="component" value="Unassembled WGS sequence"/>
</dbReference>
<dbReference type="SUPFAM" id="SSF51905">
    <property type="entry name" value="FAD/NAD(P)-binding domain"/>
    <property type="match status" value="1"/>
</dbReference>
<sequence length="520" mass="56816">MSVTVPLNQAVIEQVVLHRPTPHGPAKLPVPNPSKSFWIDSSPDPSPLRLEGSSGALTDDADVCIIGSGITGKDLCVGAAYHLSQAVATNHIEKGLKVVILEAREFCSGATGRNGGHLTPATYRDFYGLQQMYGTDQALRSLAIENYTVSSLLSIIESEGLADSVNLAALGHNSLLLNDLEVAQAQVDLQAAQAAGVDVSQVEWLDAEQMNKLYGTPFPGFRFPGHNLWPLKLVTQLYLLAKSRTPDFSLSLHTRTPVTAISPASANPSLNSSRRYTLDTPRGQIKCSYIIHATNAHASHLLPQLTGSDGIIPTRGQVMALRAAVSRDKLGTSGWGGNEGYEYWFPMPATRKMEEGGVEANPLTIIGGGREVASPQFELYEEDDSVVNKDVSRALTEFLPNLFEGRYEKGRKAEMEWVSPSVFWVQFWCELDANCEESGIMAMTRIHDPFVGPVLDSEGEKDLYQGQFIAAGYSGHGMPRAFSCAEVVADMIVAELTDKQWSMPEWLPARYLTWNRPHTK</sequence>
<dbReference type="OrthoDB" id="429143at2759"/>
<proteinExistence type="predicted"/>
<evidence type="ECO:0000256" key="1">
    <source>
        <dbReference type="SAM" id="MobiDB-lite"/>
    </source>
</evidence>
<feature type="domain" description="FAD dependent oxidoreductase" evidence="2">
    <location>
        <begin position="62"/>
        <end position="491"/>
    </location>
</feature>
<evidence type="ECO:0000313" key="4">
    <source>
        <dbReference type="Proteomes" id="UP000076532"/>
    </source>
</evidence>
<dbReference type="Gene3D" id="3.30.9.10">
    <property type="entry name" value="D-Amino Acid Oxidase, subunit A, domain 2"/>
    <property type="match status" value="1"/>
</dbReference>
<accession>A0A166IDR1</accession>